<gene>
    <name evidence="1" type="ORF">A3I57_04060</name>
</gene>
<accession>A0A1F5DTV7</accession>
<evidence type="ECO:0000313" key="2">
    <source>
        <dbReference type="Proteomes" id="UP000176364"/>
    </source>
</evidence>
<dbReference type="InterPro" id="IPR022148">
    <property type="entry name" value="CopG_antitoxin"/>
</dbReference>
<dbReference type="Pfam" id="PF12441">
    <property type="entry name" value="CopG_antitoxin"/>
    <property type="match status" value="1"/>
</dbReference>
<reference evidence="1 2" key="1">
    <citation type="journal article" date="2016" name="Nat. Commun.">
        <title>Thousands of microbial genomes shed light on interconnected biogeochemical processes in an aquifer system.</title>
        <authorList>
            <person name="Anantharaman K."/>
            <person name="Brown C.T."/>
            <person name="Hug L.A."/>
            <person name="Sharon I."/>
            <person name="Castelle C.J."/>
            <person name="Probst A.J."/>
            <person name="Thomas B.C."/>
            <person name="Singh A."/>
            <person name="Wilkins M.J."/>
            <person name="Karaoz U."/>
            <person name="Brodie E.L."/>
            <person name="Williams K.H."/>
            <person name="Hubbard S.S."/>
            <person name="Banfield J.F."/>
        </authorList>
    </citation>
    <scope>NUCLEOTIDE SEQUENCE [LARGE SCALE GENOMIC DNA]</scope>
</reference>
<sequence length="94" mass="10890">MNKNKNIKLMPKFKNGDEERDFWASHSATDYFDMSKAIKNPVFPNLKPTTESISLRLPKYLLARIKQLANAKDVPYQSLMKVFLSDRVDRELAA</sequence>
<evidence type="ECO:0000313" key="1">
    <source>
        <dbReference type="EMBL" id="OGD58598.1"/>
    </source>
</evidence>
<dbReference type="Proteomes" id="UP000176364">
    <property type="component" value="Unassembled WGS sequence"/>
</dbReference>
<name>A0A1F5DTV7_9BACT</name>
<organism evidence="1 2">
    <name type="scientific">Candidatus Beckwithbacteria bacterium RIFCSPLOWO2_02_FULL_47_23</name>
    <dbReference type="NCBI Taxonomy" id="1797463"/>
    <lineage>
        <taxon>Bacteria</taxon>
        <taxon>Candidatus Beckwithiibacteriota</taxon>
    </lineage>
</organism>
<protein>
    <submittedName>
        <fullName evidence="1">Uncharacterized protein</fullName>
    </submittedName>
</protein>
<comment type="caution">
    <text evidence="1">The sequence shown here is derived from an EMBL/GenBank/DDBJ whole genome shotgun (WGS) entry which is preliminary data.</text>
</comment>
<proteinExistence type="predicted"/>
<dbReference type="EMBL" id="MEZQ01000050">
    <property type="protein sequence ID" value="OGD58598.1"/>
    <property type="molecule type" value="Genomic_DNA"/>
</dbReference>
<feature type="non-terminal residue" evidence="1">
    <location>
        <position position="94"/>
    </location>
</feature>
<dbReference type="AlphaFoldDB" id="A0A1F5DTV7"/>